<keyword evidence="2" id="KW-1133">Transmembrane helix</keyword>
<reference evidence="3 4" key="1">
    <citation type="submission" date="2015-08" db="EMBL/GenBank/DDBJ databases">
        <title>Emmonsia species relationships and genome sequence.</title>
        <authorList>
            <person name="Cuomo C.A."/>
            <person name="Schwartz I.S."/>
            <person name="Kenyon C."/>
            <person name="De Hoog G.S."/>
            <person name="Govender N.P."/>
            <person name="Botha A."/>
            <person name="Moreno L."/>
            <person name="De Vries M."/>
            <person name="Munoz J.F."/>
            <person name="Stielow J.B."/>
        </authorList>
    </citation>
    <scope>NUCLEOTIDE SEQUENCE [LARGE SCALE GENOMIC DNA]</scope>
    <source>
        <strain evidence="3 4">EI222</strain>
    </source>
</reference>
<keyword evidence="2" id="KW-0472">Membrane</keyword>
<sequence>MPAPSRPSFVSISKSSSIATSPPSQALLQSDSNQSISDSRTPIAASQTPVPSSVILSNLIPTVLVLIYAVYIIHRIRRYTLLAGIKRLFCACVSLPRNTMSIVWSGERGGNDGYVHANANANVNLNPYHSIEHDEWDQLASYGDNCGEEIELECGQQAAGNGGHFESEGCQHGYQLINNLCSGSDASDAVSDIPLENDGDERVDMSKYFDPVTSRLREGVLLAPGMEIGREDETGSEGRGAKGDITAWIHGSIGRVVASFISWLDD</sequence>
<evidence type="ECO:0000256" key="1">
    <source>
        <dbReference type="SAM" id="MobiDB-lite"/>
    </source>
</evidence>
<evidence type="ECO:0000313" key="3">
    <source>
        <dbReference type="EMBL" id="OJD18011.1"/>
    </source>
</evidence>
<comment type="caution">
    <text evidence="3">The sequence shown here is derived from an EMBL/GenBank/DDBJ whole genome shotgun (WGS) entry which is preliminary data.</text>
</comment>
<dbReference type="OrthoDB" id="4188521at2759"/>
<feature type="transmembrane region" description="Helical" evidence="2">
    <location>
        <begin position="54"/>
        <end position="73"/>
    </location>
</feature>
<dbReference type="Proteomes" id="UP000242791">
    <property type="component" value="Unassembled WGS sequence"/>
</dbReference>
<proteinExistence type="predicted"/>
<feature type="compositionally biased region" description="Low complexity" evidence="1">
    <location>
        <begin position="1"/>
        <end position="24"/>
    </location>
</feature>
<evidence type="ECO:0000256" key="2">
    <source>
        <dbReference type="SAM" id="Phobius"/>
    </source>
</evidence>
<dbReference type="EMBL" id="LGTZ01002177">
    <property type="protein sequence ID" value="OJD18011.1"/>
    <property type="molecule type" value="Genomic_DNA"/>
</dbReference>
<feature type="region of interest" description="Disordered" evidence="1">
    <location>
        <begin position="1"/>
        <end position="32"/>
    </location>
</feature>
<dbReference type="VEuPathDB" id="FungiDB:ACJ73_08751"/>
<accession>A0A1J9QCS6</accession>
<keyword evidence="2" id="KW-0812">Transmembrane</keyword>
<organism evidence="3 4">
    <name type="scientific">Blastomyces percursus</name>
    <dbReference type="NCBI Taxonomy" id="1658174"/>
    <lineage>
        <taxon>Eukaryota</taxon>
        <taxon>Fungi</taxon>
        <taxon>Dikarya</taxon>
        <taxon>Ascomycota</taxon>
        <taxon>Pezizomycotina</taxon>
        <taxon>Eurotiomycetes</taxon>
        <taxon>Eurotiomycetidae</taxon>
        <taxon>Onygenales</taxon>
        <taxon>Ajellomycetaceae</taxon>
        <taxon>Blastomyces</taxon>
    </lineage>
</organism>
<name>A0A1J9QCS6_9EURO</name>
<evidence type="ECO:0000313" key="4">
    <source>
        <dbReference type="Proteomes" id="UP000242791"/>
    </source>
</evidence>
<dbReference type="AlphaFoldDB" id="A0A1J9QCS6"/>
<gene>
    <name evidence="3" type="ORF">ACJ73_08751</name>
</gene>
<protein>
    <submittedName>
        <fullName evidence="3">Uncharacterized protein</fullName>
    </submittedName>
</protein>
<keyword evidence="4" id="KW-1185">Reference proteome</keyword>